<organism evidence="2 3">
    <name type="scientific">Limosilactobacillus fastidiosus</name>
    <dbReference type="NCBI Taxonomy" id="2759855"/>
    <lineage>
        <taxon>Bacteria</taxon>
        <taxon>Bacillati</taxon>
        <taxon>Bacillota</taxon>
        <taxon>Bacilli</taxon>
        <taxon>Lactobacillales</taxon>
        <taxon>Lactobacillaceae</taxon>
        <taxon>Limosilactobacillus</taxon>
    </lineage>
</organism>
<feature type="region of interest" description="Disordered" evidence="1">
    <location>
        <begin position="180"/>
        <end position="310"/>
    </location>
</feature>
<proteinExistence type="predicted"/>
<dbReference type="Proteomes" id="UP000544052">
    <property type="component" value="Unassembled WGS sequence"/>
</dbReference>
<feature type="compositionally biased region" description="Polar residues" evidence="1">
    <location>
        <begin position="212"/>
        <end position="229"/>
    </location>
</feature>
<evidence type="ECO:0000256" key="1">
    <source>
        <dbReference type="SAM" id="MobiDB-lite"/>
    </source>
</evidence>
<feature type="compositionally biased region" description="Polar residues" evidence="1">
    <location>
        <begin position="180"/>
        <end position="203"/>
    </location>
</feature>
<feature type="region of interest" description="Disordered" evidence="1">
    <location>
        <begin position="56"/>
        <end position="102"/>
    </location>
</feature>
<feature type="compositionally biased region" description="Basic and acidic residues" evidence="1">
    <location>
        <begin position="234"/>
        <end position="243"/>
    </location>
</feature>
<comment type="caution">
    <text evidence="2">The sequence shown here is derived from an EMBL/GenBank/DDBJ whole genome shotgun (WGS) entry which is preliminary data.</text>
</comment>
<dbReference type="EMBL" id="JACIUZ010000019">
    <property type="protein sequence ID" value="MBB1062437.1"/>
    <property type="molecule type" value="Genomic_DNA"/>
</dbReference>
<keyword evidence="3" id="KW-1185">Reference proteome</keyword>
<feature type="compositionally biased region" description="Basic residues" evidence="1">
    <location>
        <begin position="289"/>
        <end position="305"/>
    </location>
</feature>
<reference evidence="2 3" key="1">
    <citation type="submission" date="2020-07" db="EMBL/GenBank/DDBJ databases">
        <title>Description of Limosilactobacillus balticus sp. nov., Limosilactobacillus agrestis sp. nov., Limosilactobacillus albertensis sp. nov., Limosilactobacillus rudii sp. nov., Limosilactobacillus fastidiosus sp. nov., five novel Limosilactobacillus species isolated from the vertebrate gastrointestinal tract, and proposal of 6 subspecies of Limosilactobacillus reuteri adapted to the gastrointestinal tract of specific vertebrate hosts.</title>
        <authorList>
            <person name="Li F."/>
            <person name="Cheng C."/>
            <person name="Zheng J."/>
            <person name="Quevedo R.M."/>
            <person name="Li J."/>
            <person name="Roos S."/>
            <person name="Gaenzle M.G."/>
            <person name="Walter J."/>
        </authorList>
    </citation>
    <scope>NUCLEOTIDE SEQUENCE [LARGE SCALE GENOMIC DNA]</scope>
    <source>
        <strain evidence="2 3">WF-MO7-1</strain>
    </source>
</reference>
<gene>
    <name evidence="2" type="ORF">H5R64_01245</name>
</gene>
<dbReference type="RefSeq" id="WP_182582577.1">
    <property type="nucleotide sequence ID" value="NZ_JACIUZ010000019.1"/>
</dbReference>
<accession>A0ABR6E5H3</accession>
<evidence type="ECO:0000313" key="2">
    <source>
        <dbReference type="EMBL" id="MBB1062437.1"/>
    </source>
</evidence>
<protein>
    <submittedName>
        <fullName evidence="2">Uncharacterized protein</fullName>
    </submittedName>
</protein>
<sequence length="325" mass="35080">MNNNGSDSDNKSVKKKISFEINSTKVVGNTSAESSPATMPVFSIKKKQAVSAVTDEKLVDGSHEPTGVQPVFEIHGNTKLQEPVKTEVPASGSTRPKITVQSIIPPVADSGVSESQESNVSSKTSNIQSFSLATSTSVVTETSESSGIQANVASLADSVDDMTSLNMEIEKLQQELDANSISLAPGSESETLISEKQSLTHSSSLDEKLNEQFKTNVAGSVERSQTTVAQPPHPQEDAAEKVEPIFTEPENDETERKLPKVEWNGPKVQHGERTKLKAEQHRSTQAYTKSRHSSRVSRVHRKPKKQSGVLGKSFLAMLGLGSKNE</sequence>
<feature type="compositionally biased region" description="Basic and acidic residues" evidence="1">
    <location>
        <begin position="269"/>
        <end position="282"/>
    </location>
</feature>
<name>A0ABR6E5H3_9LACO</name>
<evidence type="ECO:0000313" key="3">
    <source>
        <dbReference type="Proteomes" id="UP000544052"/>
    </source>
</evidence>
<feature type="compositionally biased region" description="Polar residues" evidence="1">
    <location>
        <begin position="91"/>
        <end position="102"/>
    </location>
</feature>